<reference evidence="1 2" key="1">
    <citation type="submission" date="2020-02" db="EMBL/GenBank/DDBJ databases">
        <title>A chromosome-scale genome assembly of the black bullhead catfish (Ameiurus melas).</title>
        <authorList>
            <person name="Wen M."/>
            <person name="Zham M."/>
            <person name="Cabau C."/>
            <person name="Klopp C."/>
            <person name="Donnadieu C."/>
            <person name="Roques C."/>
            <person name="Bouchez O."/>
            <person name="Lampietro C."/>
            <person name="Jouanno E."/>
            <person name="Herpin A."/>
            <person name="Louis A."/>
            <person name="Berthelot C."/>
            <person name="Parey E."/>
            <person name="Roest-Crollius H."/>
            <person name="Braasch I."/>
            <person name="Postlethwait J."/>
            <person name="Robinson-Rechavi M."/>
            <person name="Echchiki A."/>
            <person name="Begum T."/>
            <person name="Montfort J."/>
            <person name="Schartl M."/>
            <person name="Bobe J."/>
            <person name="Guiguen Y."/>
        </authorList>
    </citation>
    <scope>NUCLEOTIDE SEQUENCE [LARGE SCALE GENOMIC DNA]</scope>
    <source>
        <strain evidence="1">M_S1</strain>
        <tissue evidence="1">Blood</tissue>
    </source>
</reference>
<dbReference type="Proteomes" id="UP000593565">
    <property type="component" value="Unassembled WGS sequence"/>
</dbReference>
<protein>
    <submittedName>
        <fullName evidence="1">Uncharacterized protein</fullName>
    </submittedName>
</protein>
<proteinExistence type="predicted"/>
<evidence type="ECO:0000313" key="2">
    <source>
        <dbReference type="Proteomes" id="UP000593565"/>
    </source>
</evidence>
<accession>A0A7J6APV3</accession>
<comment type="caution">
    <text evidence="1">The sequence shown here is derived from an EMBL/GenBank/DDBJ whole genome shotgun (WGS) entry which is preliminary data.</text>
</comment>
<name>A0A7J6APV3_AMEME</name>
<sequence length="141" mass="15564">MCTCVFIKARTSAGSGQFTTQQSLRQTNQKAEEDFRLQVLANMTVKQIFKSSHLAIATVKTSAIGNIFLFLASQCGKDLANMDPADPALFHLGIHLDRHELKLCALTESHQAMLDQLGHLTQQLNSILPQLVHYASFPCPP</sequence>
<evidence type="ECO:0000313" key="1">
    <source>
        <dbReference type="EMBL" id="KAF4083991.1"/>
    </source>
</evidence>
<organism evidence="1 2">
    <name type="scientific">Ameiurus melas</name>
    <name type="common">Black bullhead</name>
    <name type="synonym">Silurus melas</name>
    <dbReference type="NCBI Taxonomy" id="219545"/>
    <lineage>
        <taxon>Eukaryota</taxon>
        <taxon>Metazoa</taxon>
        <taxon>Chordata</taxon>
        <taxon>Craniata</taxon>
        <taxon>Vertebrata</taxon>
        <taxon>Euteleostomi</taxon>
        <taxon>Actinopterygii</taxon>
        <taxon>Neopterygii</taxon>
        <taxon>Teleostei</taxon>
        <taxon>Ostariophysi</taxon>
        <taxon>Siluriformes</taxon>
        <taxon>Ictaluridae</taxon>
        <taxon>Ameiurus</taxon>
    </lineage>
</organism>
<dbReference type="AlphaFoldDB" id="A0A7J6APV3"/>
<dbReference type="EMBL" id="JAAGNN010000010">
    <property type="protein sequence ID" value="KAF4083991.1"/>
    <property type="molecule type" value="Genomic_DNA"/>
</dbReference>
<gene>
    <name evidence="1" type="ORF">AMELA_G00123720</name>
</gene>
<keyword evidence="2" id="KW-1185">Reference proteome</keyword>